<dbReference type="Proteomes" id="UP000287519">
    <property type="component" value="Unassembled WGS sequence"/>
</dbReference>
<gene>
    <name evidence="1" type="ORF">Rhow_006082</name>
</gene>
<proteinExistence type="predicted"/>
<name>A0A402CEU5_RHOWR</name>
<dbReference type="EMBL" id="BHYM01000050">
    <property type="protein sequence ID" value="GCE42143.1"/>
    <property type="molecule type" value="Genomic_DNA"/>
</dbReference>
<sequence length="49" mass="5493">MNLIRVRVEGLDQRQSIESSTGRRGRLSTIDNPTARLGDLKFVVDPEPV</sequence>
<reference evidence="1 2" key="1">
    <citation type="submission" date="2018-11" db="EMBL/GenBank/DDBJ databases">
        <title>Microbial catabolism of amino acid.</title>
        <authorList>
            <person name="Hibi M."/>
            <person name="Ogawa J."/>
        </authorList>
    </citation>
    <scope>NUCLEOTIDE SEQUENCE [LARGE SCALE GENOMIC DNA]</scope>
    <source>
        <strain evidence="1 2">C31-06</strain>
    </source>
</reference>
<keyword evidence="2" id="KW-1185">Reference proteome</keyword>
<organism evidence="1 2">
    <name type="scientific">Rhodococcus wratislaviensis</name>
    <name type="common">Tsukamurella wratislaviensis</name>
    <dbReference type="NCBI Taxonomy" id="44752"/>
    <lineage>
        <taxon>Bacteria</taxon>
        <taxon>Bacillati</taxon>
        <taxon>Actinomycetota</taxon>
        <taxon>Actinomycetes</taxon>
        <taxon>Mycobacteriales</taxon>
        <taxon>Nocardiaceae</taxon>
        <taxon>Rhodococcus</taxon>
    </lineage>
</organism>
<accession>A0A402CEU5</accession>
<evidence type="ECO:0000313" key="1">
    <source>
        <dbReference type="EMBL" id="GCE42143.1"/>
    </source>
</evidence>
<comment type="caution">
    <text evidence="1">The sequence shown here is derived from an EMBL/GenBank/DDBJ whole genome shotgun (WGS) entry which is preliminary data.</text>
</comment>
<evidence type="ECO:0000313" key="2">
    <source>
        <dbReference type="Proteomes" id="UP000287519"/>
    </source>
</evidence>
<protein>
    <submittedName>
        <fullName evidence="1">Uncharacterized protein</fullName>
    </submittedName>
</protein>
<dbReference type="AlphaFoldDB" id="A0A402CEU5"/>